<evidence type="ECO:0000256" key="3">
    <source>
        <dbReference type="ARBA" id="ARBA00013969"/>
    </source>
</evidence>
<dbReference type="GO" id="GO:0071162">
    <property type="term" value="C:CMG complex"/>
    <property type="evidence" value="ECO:0007669"/>
    <property type="project" value="EnsemblFungi"/>
</dbReference>
<dbReference type="PANTHER" id="PTHR12772:SF0">
    <property type="entry name" value="DNA REPLICATION COMPLEX GINS PROTEIN PSF2"/>
    <property type="match status" value="1"/>
</dbReference>
<dbReference type="GO" id="GO:0000811">
    <property type="term" value="C:GINS complex"/>
    <property type="evidence" value="ECO:0007669"/>
    <property type="project" value="EnsemblFungi"/>
</dbReference>
<evidence type="ECO:0000256" key="6">
    <source>
        <dbReference type="ARBA" id="ARBA00023242"/>
    </source>
</evidence>
<dbReference type="AlphaFoldDB" id="A0A1L0CKM4"/>
<dbReference type="Proteomes" id="UP000183365">
    <property type="component" value="Unassembled WGS sequence"/>
</dbReference>
<keyword evidence="11" id="KW-1185">Reference proteome</keyword>
<comment type="similarity">
    <text evidence="2">Belongs to the GINS2/PSF2 family.</text>
</comment>
<dbReference type="Gene3D" id="1.20.58.1020">
    <property type="match status" value="1"/>
</dbReference>
<dbReference type="InterPro" id="IPR056784">
    <property type="entry name" value="PSF2_N"/>
</dbReference>
<dbReference type="SUPFAM" id="SSF158573">
    <property type="entry name" value="GINS helical bundle-like"/>
    <property type="match status" value="1"/>
</dbReference>
<evidence type="ECO:0000259" key="8">
    <source>
        <dbReference type="Pfam" id="PF05916"/>
    </source>
</evidence>
<evidence type="ECO:0000256" key="2">
    <source>
        <dbReference type="ARBA" id="ARBA00010565"/>
    </source>
</evidence>
<dbReference type="SUPFAM" id="SSF160059">
    <property type="entry name" value="PriA/YqbF domain"/>
    <property type="match status" value="1"/>
</dbReference>
<dbReference type="GO" id="GO:0000727">
    <property type="term" value="P:double-strand break repair via break-induced replication"/>
    <property type="evidence" value="ECO:0007669"/>
    <property type="project" value="EnsemblFungi"/>
</dbReference>
<dbReference type="InterPro" id="IPR007257">
    <property type="entry name" value="GINS_Psf2"/>
</dbReference>
<reference evidence="11" key="1">
    <citation type="submission" date="2016-11" db="EMBL/GenBank/DDBJ databases">
        <authorList>
            <person name="Guldener U."/>
        </authorList>
    </citation>
    <scope>NUCLEOTIDE SEQUENCE [LARGE SCALE GENOMIC DNA]</scope>
</reference>
<dbReference type="FunFam" id="1.20.58.1020:FF:000001">
    <property type="entry name" value="DNA replication complex GINS protein PSF2"/>
    <property type="match status" value="1"/>
</dbReference>
<evidence type="ECO:0000259" key="9">
    <source>
        <dbReference type="Pfam" id="PF25005"/>
    </source>
</evidence>
<dbReference type="OrthoDB" id="1938138at2759"/>
<dbReference type="PIRSF" id="PIRSF028998">
    <property type="entry name" value="GINS_Psf2_subgr"/>
    <property type="match status" value="1"/>
</dbReference>
<evidence type="ECO:0000313" key="11">
    <source>
        <dbReference type="Proteomes" id="UP000183365"/>
    </source>
</evidence>
<comment type="subcellular location">
    <subcellularLocation>
        <location evidence="1">Nucleus</location>
    </subcellularLocation>
</comment>
<evidence type="ECO:0000256" key="5">
    <source>
        <dbReference type="ARBA" id="ARBA00022705"/>
    </source>
</evidence>
<protein>
    <recommendedName>
        <fullName evidence="4">DNA replication complex GINS protein PSF2</fullName>
    </recommendedName>
    <alternativeName>
        <fullName evidence="3">DNA replication complex GINS protein psf2</fullName>
    </alternativeName>
</protein>
<evidence type="ECO:0000256" key="4">
    <source>
        <dbReference type="ARBA" id="ARBA00015139"/>
    </source>
</evidence>
<dbReference type="PANTHER" id="PTHR12772">
    <property type="entry name" value="DNA REPLICATION COMPLEX GINS PROTEIN PSF2"/>
    <property type="match status" value="1"/>
</dbReference>
<dbReference type="Gene3D" id="3.40.5.50">
    <property type="match status" value="1"/>
</dbReference>
<name>A0A1L0CKM4_9ASCO</name>
<keyword evidence="5" id="KW-0235">DNA replication</keyword>
<proteinExistence type="inferred from homology"/>
<gene>
    <name evidence="10" type="ORF">HGUI_01137</name>
</gene>
<dbReference type="Pfam" id="PF05916">
    <property type="entry name" value="Sld5"/>
    <property type="match status" value="1"/>
</dbReference>
<dbReference type="InterPro" id="IPR021151">
    <property type="entry name" value="GINS_A"/>
</dbReference>
<feature type="domain" description="DNA replication complex GINS protein PSF2 N-terminal" evidence="9">
    <location>
        <begin position="126"/>
        <end position="150"/>
    </location>
</feature>
<dbReference type="Pfam" id="PF25005">
    <property type="entry name" value="PSF2_N"/>
    <property type="match status" value="1"/>
</dbReference>
<dbReference type="GO" id="GO:0006261">
    <property type="term" value="P:DNA-templated DNA replication"/>
    <property type="evidence" value="ECO:0007669"/>
    <property type="project" value="EnsemblFungi"/>
</dbReference>
<accession>A0A1L0CKM4</accession>
<feature type="domain" description="GINS subunit" evidence="8">
    <location>
        <begin position="154"/>
        <end position="259"/>
    </location>
</feature>
<dbReference type="GO" id="GO:0043596">
    <property type="term" value="C:nuclear replication fork"/>
    <property type="evidence" value="ECO:0007669"/>
    <property type="project" value="EnsemblFungi"/>
</dbReference>
<organism evidence="10 11">
    <name type="scientific">Hanseniaspora guilliermondii</name>
    <dbReference type="NCBI Taxonomy" id="56406"/>
    <lineage>
        <taxon>Eukaryota</taxon>
        <taxon>Fungi</taxon>
        <taxon>Dikarya</taxon>
        <taxon>Ascomycota</taxon>
        <taxon>Saccharomycotina</taxon>
        <taxon>Saccharomycetes</taxon>
        <taxon>Saccharomycodales</taxon>
        <taxon>Saccharomycodaceae</taxon>
        <taxon>Hanseniaspora</taxon>
    </lineage>
</organism>
<evidence type="ECO:0000313" key="10">
    <source>
        <dbReference type="EMBL" id="SGZ38937.1"/>
    </source>
</evidence>
<keyword evidence="6" id="KW-0539">Nucleus</keyword>
<dbReference type="InterPro" id="IPR036224">
    <property type="entry name" value="GINS_bundle-like_dom_sf"/>
</dbReference>
<dbReference type="EMBL" id="FQNF01000014">
    <property type="protein sequence ID" value="SGZ38937.1"/>
    <property type="molecule type" value="Genomic_DNA"/>
</dbReference>
<dbReference type="VEuPathDB" id="FungiDB:HGUI_01137"/>
<feature type="region of interest" description="Disordered" evidence="7">
    <location>
        <begin position="35"/>
        <end position="59"/>
    </location>
</feature>
<dbReference type="CDD" id="cd11712">
    <property type="entry name" value="GINS_A_psf2"/>
    <property type="match status" value="1"/>
</dbReference>
<sequence length="305" mass="36615">MSLPGRFQNNFLPEEIQFLIENELITVIPYMDGKKHTKKSTAQEKRRNKLQQLKKQEQKKVEVYSDDEDDMYLENKHKLDRINRNVNSTFIDNPAEEMMDENENNDFDDFDWSFITTNHDVLRRIKSLIPIDIPLWMAMILKKQRFCRIVPPTWFTEKKLKEYLTFERKNPYKFANLPWNWMVVSKLFLNKFQDDLEGDSDIDVIRGLLQDIREIRMAKVQKGIEILNESHLQLDNLSLLEINEYRPFIITTMNKMKNLHKSSLTDEDLREAEIEYEKSKENPIERNAYDNDNIADDYDMNDYNI</sequence>
<evidence type="ECO:0000256" key="7">
    <source>
        <dbReference type="SAM" id="MobiDB-lite"/>
    </source>
</evidence>
<evidence type="ECO:0000256" key="1">
    <source>
        <dbReference type="ARBA" id="ARBA00004123"/>
    </source>
</evidence>